<reference evidence="3" key="1">
    <citation type="journal article" date="2011" name="Nat. Biotechnol.">
        <title>The genomic sequence of the Chinese hamster ovary (CHO)-K1 cell line.</title>
        <authorList>
            <person name="Xu X."/>
            <person name="Nagarajan H."/>
            <person name="Lewis N.E."/>
            <person name="Pan S."/>
            <person name="Cai Z."/>
            <person name="Liu X."/>
            <person name="Chen W."/>
            <person name="Xie M."/>
            <person name="Wang W."/>
            <person name="Hammond S."/>
            <person name="Andersen M.R."/>
            <person name="Neff N."/>
            <person name="Passarelli B."/>
            <person name="Koh W."/>
            <person name="Fan H.C."/>
            <person name="Wang J."/>
            <person name="Gui Y."/>
            <person name="Lee K.H."/>
            <person name="Betenbaugh M.J."/>
            <person name="Quake S.R."/>
            <person name="Famili I."/>
            <person name="Palsson B.O."/>
            <person name="Wang J."/>
        </authorList>
    </citation>
    <scope>NUCLEOTIDE SEQUENCE [LARGE SCALE GENOMIC DNA]</scope>
    <source>
        <strain evidence="3">CHO K1 cell line</strain>
    </source>
</reference>
<dbReference type="AlphaFoldDB" id="G3HJA0"/>
<evidence type="ECO:0000256" key="1">
    <source>
        <dbReference type="SAM" id="MobiDB-lite"/>
    </source>
</evidence>
<name>G3HJA0_CRIGR</name>
<organism evidence="2 3">
    <name type="scientific">Cricetulus griseus</name>
    <name type="common">Chinese hamster</name>
    <name type="synonym">Cricetulus barabensis griseus</name>
    <dbReference type="NCBI Taxonomy" id="10029"/>
    <lineage>
        <taxon>Eukaryota</taxon>
        <taxon>Metazoa</taxon>
        <taxon>Chordata</taxon>
        <taxon>Craniata</taxon>
        <taxon>Vertebrata</taxon>
        <taxon>Euteleostomi</taxon>
        <taxon>Mammalia</taxon>
        <taxon>Eutheria</taxon>
        <taxon>Euarchontoglires</taxon>
        <taxon>Glires</taxon>
        <taxon>Rodentia</taxon>
        <taxon>Myomorpha</taxon>
        <taxon>Muroidea</taxon>
        <taxon>Cricetidae</taxon>
        <taxon>Cricetinae</taxon>
        <taxon>Cricetulus</taxon>
    </lineage>
</organism>
<proteinExistence type="predicted"/>
<sequence>MGSSPNTTRPLPPTPEAARNPGTGLKHSLHLPGPLFFFKSPWPHSSPQRPPDTFTVLPGEHSVQPPEMLVLQRQ</sequence>
<dbReference type="EMBL" id="JH000426">
    <property type="protein sequence ID" value="EGV93010.1"/>
    <property type="molecule type" value="Genomic_DNA"/>
</dbReference>
<gene>
    <name evidence="2" type="ORF">I79_010742</name>
</gene>
<evidence type="ECO:0000313" key="2">
    <source>
        <dbReference type="EMBL" id="EGV93010.1"/>
    </source>
</evidence>
<evidence type="ECO:0000313" key="3">
    <source>
        <dbReference type="Proteomes" id="UP000001075"/>
    </source>
</evidence>
<protein>
    <submittedName>
        <fullName evidence="2">Uncharacterized protein</fullName>
    </submittedName>
</protein>
<dbReference type="GlyGen" id="G3HJA0">
    <property type="glycosylation" value="1 site"/>
</dbReference>
<feature type="region of interest" description="Disordered" evidence="1">
    <location>
        <begin position="1"/>
        <end position="74"/>
    </location>
</feature>
<dbReference type="Proteomes" id="UP000001075">
    <property type="component" value="Unassembled WGS sequence"/>
</dbReference>
<accession>G3HJA0</accession>
<dbReference type="InParanoid" id="G3HJA0"/>